<protein>
    <submittedName>
        <fullName evidence="1">Uncharacterized protein</fullName>
    </submittedName>
</protein>
<proteinExistence type="predicted"/>
<evidence type="ECO:0000313" key="1">
    <source>
        <dbReference type="EMBL" id="JAH59287.1"/>
    </source>
</evidence>
<accession>A0A0E9U0N8</accession>
<dbReference type="AlphaFoldDB" id="A0A0E9U0N8"/>
<sequence length="69" mass="8258">MTAGQQRYKDLFCVYLLLTFRVRARCWGLLALACRYPARIKLFFYIFTQDSDPFFVPHCLNFPDCHYVP</sequence>
<organism evidence="1">
    <name type="scientific">Anguilla anguilla</name>
    <name type="common">European freshwater eel</name>
    <name type="synonym">Muraena anguilla</name>
    <dbReference type="NCBI Taxonomy" id="7936"/>
    <lineage>
        <taxon>Eukaryota</taxon>
        <taxon>Metazoa</taxon>
        <taxon>Chordata</taxon>
        <taxon>Craniata</taxon>
        <taxon>Vertebrata</taxon>
        <taxon>Euteleostomi</taxon>
        <taxon>Actinopterygii</taxon>
        <taxon>Neopterygii</taxon>
        <taxon>Teleostei</taxon>
        <taxon>Anguilliformes</taxon>
        <taxon>Anguillidae</taxon>
        <taxon>Anguilla</taxon>
    </lineage>
</organism>
<name>A0A0E9U0N8_ANGAN</name>
<reference evidence="1" key="2">
    <citation type="journal article" date="2015" name="Fish Shellfish Immunol.">
        <title>Early steps in the European eel (Anguilla anguilla)-Vibrio vulnificus interaction in the gills: Role of the RtxA13 toxin.</title>
        <authorList>
            <person name="Callol A."/>
            <person name="Pajuelo D."/>
            <person name="Ebbesson L."/>
            <person name="Teles M."/>
            <person name="MacKenzie S."/>
            <person name="Amaro C."/>
        </authorList>
    </citation>
    <scope>NUCLEOTIDE SEQUENCE</scope>
</reference>
<dbReference type="EMBL" id="GBXM01049290">
    <property type="protein sequence ID" value="JAH59287.1"/>
    <property type="molecule type" value="Transcribed_RNA"/>
</dbReference>
<reference evidence="1" key="1">
    <citation type="submission" date="2014-11" db="EMBL/GenBank/DDBJ databases">
        <authorList>
            <person name="Amaro Gonzalez C."/>
        </authorList>
    </citation>
    <scope>NUCLEOTIDE SEQUENCE</scope>
</reference>